<organism evidence="1 2">
    <name type="scientific">Hyalomma asiaticum</name>
    <name type="common">Tick</name>
    <dbReference type="NCBI Taxonomy" id="266040"/>
    <lineage>
        <taxon>Eukaryota</taxon>
        <taxon>Metazoa</taxon>
        <taxon>Ecdysozoa</taxon>
        <taxon>Arthropoda</taxon>
        <taxon>Chelicerata</taxon>
        <taxon>Arachnida</taxon>
        <taxon>Acari</taxon>
        <taxon>Parasitiformes</taxon>
        <taxon>Ixodida</taxon>
        <taxon>Ixodoidea</taxon>
        <taxon>Ixodidae</taxon>
        <taxon>Hyalomminae</taxon>
        <taxon>Hyalomma</taxon>
    </lineage>
</organism>
<comment type="caution">
    <text evidence="1">The sequence shown here is derived from an EMBL/GenBank/DDBJ whole genome shotgun (WGS) entry which is preliminary data.</text>
</comment>
<evidence type="ECO:0000313" key="1">
    <source>
        <dbReference type="EMBL" id="KAH6936728.1"/>
    </source>
</evidence>
<dbReference type="EMBL" id="CM023483">
    <property type="protein sequence ID" value="KAH6936728.1"/>
    <property type="molecule type" value="Genomic_DNA"/>
</dbReference>
<dbReference type="Proteomes" id="UP000821845">
    <property type="component" value="Chromosome 3"/>
</dbReference>
<proteinExistence type="predicted"/>
<keyword evidence="2" id="KW-1185">Reference proteome</keyword>
<reference evidence="1" key="1">
    <citation type="submission" date="2020-05" db="EMBL/GenBank/DDBJ databases">
        <title>Large-scale comparative analyses of tick genomes elucidate their genetic diversity and vector capacities.</title>
        <authorList>
            <person name="Jia N."/>
            <person name="Wang J."/>
            <person name="Shi W."/>
            <person name="Du L."/>
            <person name="Sun Y."/>
            <person name="Zhan W."/>
            <person name="Jiang J."/>
            <person name="Wang Q."/>
            <person name="Zhang B."/>
            <person name="Ji P."/>
            <person name="Sakyi L.B."/>
            <person name="Cui X."/>
            <person name="Yuan T."/>
            <person name="Jiang B."/>
            <person name="Yang W."/>
            <person name="Lam T.T.-Y."/>
            <person name="Chang Q."/>
            <person name="Ding S."/>
            <person name="Wang X."/>
            <person name="Zhu J."/>
            <person name="Ruan X."/>
            <person name="Zhao L."/>
            <person name="Wei J."/>
            <person name="Que T."/>
            <person name="Du C."/>
            <person name="Cheng J."/>
            <person name="Dai P."/>
            <person name="Han X."/>
            <person name="Huang E."/>
            <person name="Gao Y."/>
            <person name="Liu J."/>
            <person name="Shao H."/>
            <person name="Ye R."/>
            <person name="Li L."/>
            <person name="Wei W."/>
            <person name="Wang X."/>
            <person name="Wang C."/>
            <person name="Yang T."/>
            <person name="Huo Q."/>
            <person name="Li W."/>
            <person name="Guo W."/>
            <person name="Chen H."/>
            <person name="Zhou L."/>
            <person name="Ni X."/>
            <person name="Tian J."/>
            <person name="Zhou Y."/>
            <person name="Sheng Y."/>
            <person name="Liu T."/>
            <person name="Pan Y."/>
            <person name="Xia L."/>
            <person name="Li J."/>
            <person name="Zhao F."/>
            <person name="Cao W."/>
        </authorList>
    </citation>
    <scope>NUCLEOTIDE SEQUENCE</scope>
    <source>
        <strain evidence="1">Hyas-2018</strain>
    </source>
</reference>
<gene>
    <name evidence="1" type="ORF">HPB50_021015</name>
</gene>
<sequence length="364" mass="41781">MAFKSSTCTTDFCKKYSALLESSVDDSVEACQDFYQHVCGLWEKTHTSDKSVMEQAWNDYIDFVMSKLSDAKDLRSSQRGECEESGRSWKSVIFVIVIVTAAMVITGSLLLWRLKPHRHKPMAFKSLTCTTDFCKKYSALLESSVDDSVEACQDFYQYVCGLWDKTHTSDKSVMEQAWNDYIDFVMSKLSDAKLRPGNADVEGKARLYLKACLKVINESNVPNVKRMLAEGGVVWPEKNPKPDFLKALLFMSRYVFMPVLLHLSYDTGSDGRLGPLHWLVRKDYWETARILRTLGKTKHIRDHLRMSYEEFSKPVNDTRLDEIMDHVSVYLSFEANFADVNLTSVTFNDSTKFLEYAPSVPKQR</sequence>
<evidence type="ECO:0000313" key="2">
    <source>
        <dbReference type="Proteomes" id="UP000821845"/>
    </source>
</evidence>
<name>A0ACB7SPS7_HYAAI</name>
<accession>A0ACB7SPS7</accession>
<protein>
    <submittedName>
        <fullName evidence="1">Uncharacterized protein</fullName>
    </submittedName>
</protein>